<keyword evidence="3" id="KW-1185">Reference proteome</keyword>
<sequence>MQGMVKHVFASFMYLFCLANFVVGTVAYIVNPHQISPVPDSSTMTLLGIASAVISLVNVYRSVRIA</sequence>
<gene>
    <name evidence="2" type="ORF">U14_01751</name>
</gene>
<evidence type="ECO:0000313" key="3">
    <source>
        <dbReference type="Proteomes" id="UP000030700"/>
    </source>
</evidence>
<keyword evidence="1" id="KW-0812">Transmembrane</keyword>
<reference evidence="2" key="1">
    <citation type="journal article" date="2015" name="PeerJ">
        <title>First genomic representation of candidate bacterial phylum KSB3 points to enhanced environmental sensing as a trigger of wastewater bulking.</title>
        <authorList>
            <person name="Sekiguchi Y."/>
            <person name="Ohashi A."/>
            <person name="Parks D.H."/>
            <person name="Yamauchi T."/>
            <person name="Tyson G.W."/>
            <person name="Hugenholtz P."/>
        </authorList>
    </citation>
    <scope>NUCLEOTIDE SEQUENCE [LARGE SCALE GENOMIC DNA]</scope>
</reference>
<keyword evidence="1" id="KW-0472">Membrane</keyword>
<dbReference type="EMBL" id="DF820456">
    <property type="protein sequence ID" value="GAK50520.1"/>
    <property type="molecule type" value="Genomic_DNA"/>
</dbReference>
<keyword evidence="1" id="KW-1133">Transmembrane helix</keyword>
<protein>
    <submittedName>
        <fullName evidence="2">Uncharacterized protein</fullName>
    </submittedName>
</protein>
<name>A0A0S6VSR0_9BACT</name>
<accession>A0A0S6VSR0</accession>
<feature type="transmembrane region" description="Helical" evidence="1">
    <location>
        <begin position="12"/>
        <end position="30"/>
    </location>
</feature>
<dbReference type="AlphaFoldDB" id="A0A0S6VSR0"/>
<dbReference type="HOGENOM" id="CLU_2858592_0_0_0"/>
<evidence type="ECO:0000313" key="2">
    <source>
        <dbReference type="EMBL" id="GAK50520.1"/>
    </source>
</evidence>
<evidence type="ECO:0000256" key="1">
    <source>
        <dbReference type="SAM" id="Phobius"/>
    </source>
</evidence>
<dbReference type="Proteomes" id="UP000030700">
    <property type="component" value="Unassembled WGS sequence"/>
</dbReference>
<feature type="transmembrane region" description="Helical" evidence="1">
    <location>
        <begin position="42"/>
        <end position="60"/>
    </location>
</feature>
<organism evidence="2">
    <name type="scientific">Candidatus Moduliflexus flocculans</name>
    <dbReference type="NCBI Taxonomy" id="1499966"/>
    <lineage>
        <taxon>Bacteria</taxon>
        <taxon>Candidatus Moduliflexota</taxon>
        <taxon>Candidatus Moduliflexia</taxon>
        <taxon>Candidatus Moduliflexales</taxon>
        <taxon>Candidatus Moduliflexaceae</taxon>
    </lineage>
</organism>
<proteinExistence type="predicted"/>